<feature type="non-terminal residue" evidence="1">
    <location>
        <position position="119"/>
    </location>
</feature>
<dbReference type="Proteomes" id="UP000013456">
    <property type="component" value="Chromosome 2"/>
</dbReference>
<organism evidence="1">
    <name type="scientific">Macaca mulatta</name>
    <name type="common">Rhesus macaque</name>
    <dbReference type="NCBI Taxonomy" id="9544"/>
    <lineage>
        <taxon>Eukaryota</taxon>
        <taxon>Metazoa</taxon>
        <taxon>Chordata</taxon>
        <taxon>Craniata</taxon>
        <taxon>Vertebrata</taxon>
        <taxon>Euteleostomi</taxon>
        <taxon>Mammalia</taxon>
        <taxon>Eutheria</taxon>
        <taxon>Euarchontoglires</taxon>
        <taxon>Primates</taxon>
        <taxon>Haplorrhini</taxon>
        <taxon>Catarrhini</taxon>
        <taxon>Cercopithecidae</taxon>
        <taxon>Cercopithecinae</taxon>
        <taxon>Macaca</taxon>
    </lineage>
</organism>
<gene>
    <name evidence="1" type="ORF">EGK_11914</name>
</gene>
<sequence>VCWISLVFPSRSTLLLPPKLTRMDHSSGLLCLLASEWVWPRSVLARDQRMVGCLFSALLLGLGGCLRSQRSLLPNPFPAFQVASPCTLPFWPRMMSVLLLLAWSCRNYCASSMGSLYLY</sequence>
<name>F6UBB6_MACMU</name>
<dbReference type="AlphaFoldDB" id="F6UBB6"/>
<evidence type="ECO:0000313" key="1">
    <source>
        <dbReference type="EMBL" id="EHH16608.1"/>
    </source>
</evidence>
<accession>F6UBB6</accession>
<dbReference type="EMBL" id="CM001254">
    <property type="protein sequence ID" value="EHH16608.1"/>
    <property type="molecule type" value="Genomic_DNA"/>
</dbReference>
<protein>
    <submittedName>
        <fullName evidence="1">Uncharacterized protein</fullName>
    </submittedName>
</protein>
<proteinExistence type="predicted"/>
<feature type="non-terminal residue" evidence="1">
    <location>
        <position position="1"/>
    </location>
</feature>
<dbReference type="HOGENOM" id="CLU_2066762_0_0_1"/>
<reference evidence="1" key="1">
    <citation type="journal article" date="2011" name="Nat. Biotechnol.">
        <title>Genome sequencing and comparison of two nonhuman primate animal models, the cynomolgus and Chinese rhesus macaques.</title>
        <authorList>
            <person name="Yan G."/>
            <person name="Zhang G."/>
            <person name="Fang X."/>
            <person name="Zhang Y."/>
            <person name="Li C."/>
            <person name="Ling F."/>
            <person name="Cooper D.N."/>
            <person name="Li Q."/>
            <person name="Li Y."/>
            <person name="van Gool A.J."/>
            <person name="Du H."/>
            <person name="Chen J."/>
            <person name="Chen R."/>
            <person name="Zhang P."/>
            <person name="Huang Z."/>
            <person name="Thompson J.R."/>
            <person name="Meng Y."/>
            <person name="Bai Y."/>
            <person name="Wang J."/>
            <person name="Zhuo M."/>
            <person name="Wang T."/>
            <person name="Huang Y."/>
            <person name="Wei L."/>
            <person name="Li J."/>
            <person name="Wang Z."/>
            <person name="Hu H."/>
            <person name="Yang P."/>
            <person name="Le L."/>
            <person name="Stenson P.D."/>
            <person name="Li B."/>
            <person name="Liu X."/>
            <person name="Ball E.V."/>
            <person name="An N."/>
            <person name="Huang Q."/>
            <person name="Zhang Y."/>
            <person name="Fan W."/>
            <person name="Zhang X."/>
            <person name="Li Y."/>
            <person name="Wang W."/>
            <person name="Katze M.G."/>
            <person name="Su B."/>
            <person name="Nielsen R."/>
            <person name="Yang H."/>
            <person name="Wang J."/>
            <person name="Wang X."/>
            <person name="Wang J."/>
        </authorList>
    </citation>
    <scope>NUCLEOTIDE SEQUENCE [LARGE SCALE GENOMIC DNA]</scope>
    <source>
        <strain evidence="1">CR-5</strain>
    </source>
</reference>